<evidence type="ECO:0000313" key="12">
    <source>
        <dbReference type="Proteomes" id="UP000249720"/>
    </source>
</evidence>
<dbReference type="GO" id="GO:0046872">
    <property type="term" value="F:metal ion binding"/>
    <property type="evidence" value="ECO:0007669"/>
    <property type="project" value="UniProtKB-KW"/>
</dbReference>
<accession>A0A2W7RZG0</accession>
<keyword evidence="12" id="KW-1185">Reference proteome</keyword>
<keyword evidence="4" id="KW-0479">Metal-binding</keyword>
<dbReference type="RefSeq" id="WP_111297089.1">
    <property type="nucleotide sequence ID" value="NZ_QKZV01000011.1"/>
</dbReference>
<organism evidence="11 12">
    <name type="scientific">Hydrotalea sandarakina</name>
    <dbReference type="NCBI Taxonomy" id="1004304"/>
    <lineage>
        <taxon>Bacteria</taxon>
        <taxon>Pseudomonadati</taxon>
        <taxon>Bacteroidota</taxon>
        <taxon>Chitinophagia</taxon>
        <taxon>Chitinophagales</taxon>
        <taxon>Chitinophagaceae</taxon>
        <taxon>Hydrotalea</taxon>
    </lineage>
</organism>
<keyword evidence="6 11" id="KW-0378">Hydrolase</keyword>
<dbReference type="InterPro" id="IPR036691">
    <property type="entry name" value="Endo/exonu/phosph_ase_sf"/>
</dbReference>
<gene>
    <name evidence="11" type="ORF">LX80_02595</name>
</gene>
<dbReference type="InterPro" id="IPR005135">
    <property type="entry name" value="Endo/exonuclease/phosphatase"/>
</dbReference>
<dbReference type="PANTHER" id="PTHR15822:SF4">
    <property type="entry name" value="TYROSYL-DNA PHOSPHODIESTERASE 2"/>
    <property type="match status" value="1"/>
</dbReference>
<comment type="cofactor">
    <cofactor evidence="2">
        <name>Mg(2+)</name>
        <dbReference type="ChEBI" id="CHEBI:18420"/>
    </cofactor>
</comment>
<reference evidence="11 12" key="1">
    <citation type="submission" date="2018-06" db="EMBL/GenBank/DDBJ databases">
        <title>Genomic Encyclopedia of Archaeal and Bacterial Type Strains, Phase II (KMG-II): from individual species to whole genera.</title>
        <authorList>
            <person name="Goeker M."/>
        </authorList>
    </citation>
    <scope>NUCLEOTIDE SEQUENCE [LARGE SCALE GENOMIC DNA]</scope>
    <source>
        <strain evidence="11 12">DSM 23241</strain>
    </source>
</reference>
<feature type="transmembrane region" description="Helical" evidence="9">
    <location>
        <begin position="40"/>
        <end position="63"/>
    </location>
</feature>
<dbReference type="Gene3D" id="3.60.10.10">
    <property type="entry name" value="Endonuclease/exonuclease/phosphatase"/>
    <property type="match status" value="1"/>
</dbReference>
<keyword evidence="5" id="KW-0227">DNA damage</keyword>
<evidence type="ECO:0000256" key="5">
    <source>
        <dbReference type="ARBA" id="ARBA00022763"/>
    </source>
</evidence>
<keyword evidence="3" id="KW-0540">Nuclease</keyword>
<dbReference type="SUPFAM" id="SSF56219">
    <property type="entry name" value="DNase I-like"/>
    <property type="match status" value="1"/>
</dbReference>
<dbReference type="Proteomes" id="UP000249720">
    <property type="component" value="Unassembled WGS sequence"/>
</dbReference>
<evidence type="ECO:0000256" key="8">
    <source>
        <dbReference type="ARBA" id="ARBA00023204"/>
    </source>
</evidence>
<keyword evidence="11" id="KW-0255">Endonuclease</keyword>
<dbReference type="InterPro" id="IPR051547">
    <property type="entry name" value="TDP2-like"/>
</dbReference>
<dbReference type="GO" id="GO:0004527">
    <property type="term" value="F:exonuclease activity"/>
    <property type="evidence" value="ECO:0007669"/>
    <property type="project" value="UniProtKB-KW"/>
</dbReference>
<protein>
    <submittedName>
        <fullName evidence="11">Endonuclease/exonuclease/phosphatase family metal-dependent hydrolase</fullName>
    </submittedName>
</protein>
<dbReference type="PANTHER" id="PTHR15822">
    <property type="entry name" value="TRAF AND TNF RECEPTOR-ASSOCIATED PROTEIN"/>
    <property type="match status" value="1"/>
</dbReference>
<comment type="cofactor">
    <cofactor evidence="1">
        <name>Mn(2+)</name>
        <dbReference type="ChEBI" id="CHEBI:29035"/>
    </cofactor>
</comment>
<evidence type="ECO:0000313" key="11">
    <source>
        <dbReference type="EMBL" id="PZX60029.1"/>
    </source>
</evidence>
<evidence type="ECO:0000256" key="2">
    <source>
        <dbReference type="ARBA" id="ARBA00001946"/>
    </source>
</evidence>
<dbReference type="CDD" id="cd09084">
    <property type="entry name" value="EEP-2"/>
    <property type="match status" value="1"/>
</dbReference>
<evidence type="ECO:0000256" key="4">
    <source>
        <dbReference type="ARBA" id="ARBA00022723"/>
    </source>
</evidence>
<dbReference type="OrthoDB" id="635146at2"/>
<feature type="transmembrane region" description="Helical" evidence="9">
    <location>
        <begin position="12"/>
        <end position="34"/>
    </location>
</feature>
<dbReference type="GO" id="GO:0004519">
    <property type="term" value="F:endonuclease activity"/>
    <property type="evidence" value="ECO:0007669"/>
    <property type="project" value="UniProtKB-KW"/>
</dbReference>
<name>A0A2W7RZG0_9BACT</name>
<keyword evidence="9" id="KW-1133">Transmembrane helix</keyword>
<evidence type="ECO:0000256" key="6">
    <source>
        <dbReference type="ARBA" id="ARBA00022801"/>
    </source>
</evidence>
<keyword evidence="8" id="KW-0234">DNA repair</keyword>
<keyword evidence="9" id="KW-0812">Transmembrane</keyword>
<evidence type="ECO:0000256" key="9">
    <source>
        <dbReference type="SAM" id="Phobius"/>
    </source>
</evidence>
<evidence type="ECO:0000259" key="10">
    <source>
        <dbReference type="Pfam" id="PF03372"/>
    </source>
</evidence>
<dbReference type="GO" id="GO:0006281">
    <property type="term" value="P:DNA repair"/>
    <property type="evidence" value="ECO:0007669"/>
    <property type="project" value="UniProtKB-KW"/>
</dbReference>
<sequence>MALAFIRPFIKRVVIGINLLIIFIYLLGCLSPWIDPTYFTPISFIAILMPYLALIHIFFIIFWIIVKPKYLLLSLIALLLSYQQLQVMFAGNIKEGFTKTKPPNSLRIISWNVQSFNGLSKSKAAKQQVPSDLLLTIQKLNPDVVCLQEFNNAENGNASANHIALFNDSFPYHFFSKDYRRKNNYQSGCIIFSKYPIIRTERIPFKTAESLIYADIVKANDTIRVFTTHLQSYKFNQDDYEGMEKIKQNEEALAASKGIIQKMLLAFRRRTAQAILVKTHLNKSPYPYLICGDFNDVPNSFTYFHIRQNLQDAFLAKGFGIGRSFISLAPTLRIDYILTNPQFQILQFDMVDEDLSDHIMLVSDVVLKPNI</sequence>
<feature type="domain" description="Endonuclease/exonuclease/phosphatase" evidence="10">
    <location>
        <begin position="109"/>
        <end position="358"/>
    </location>
</feature>
<evidence type="ECO:0000256" key="1">
    <source>
        <dbReference type="ARBA" id="ARBA00001936"/>
    </source>
</evidence>
<keyword evidence="9" id="KW-0472">Membrane</keyword>
<evidence type="ECO:0000256" key="3">
    <source>
        <dbReference type="ARBA" id="ARBA00022722"/>
    </source>
</evidence>
<dbReference type="Pfam" id="PF03372">
    <property type="entry name" value="Exo_endo_phos"/>
    <property type="match status" value="1"/>
</dbReference>
<feature type="transmembrane region" description="Helical" evidence="9">
    <location>
        <begin position="70"/>
        <end position="89"/>
    </location>
</feature>
<dbReference type="EMBL" id="QKZV01000011">
    <property type="protein sequence ID" value="PZX60029.1"/>
    <property type="molecule type" value="Genomic_DNA"/>
</dbReference>
<proteinExistence type="predicted"/>
<keyword evidence="7" id="KW-0460">Magnesium</keyword>
<dbReference type="AlphaFoldDB" id="A0A2W7RZG0"/>
<evidence type="ECO:0000256" key="7">
    <source>
        <dbReference type="ARBA" id="ARBA00022842"/>
    </source>
</evidence>
<comment type="caution">
    <text evidence="11">The sequence shown here is derived from an EMBL/GenBank/DDBJ whole genome shotgun (WGS) entry which is preliminary data.</text>
</comment>
<keyword evidence="11" id="KW-0269">Exonuclease</keyword>